<sequence length="254" mass="29956">MNENETKKRIRNCVFNDEWLKDQIFSDWIAKHNNPNKARCILCQTVFSVKYDGVKAVKTHQESKKHEESVNSINKSSTIKKFYREYLEKWFDYENSPFKMFSCLKLSELPKLTDLLDLAKLIKVHVNGDELYEELNLIKLLPNDILNNTEFTSSEKWVKFFQSSTAQLKNIKQIVQYVFSVPCSNAFVERVFSHMNSLWTDERNRLGIDTVKAELVIRNNITYNCSEFFDQIQNEKHLLNAVKNAAKYKFKSLQ</sequence>
<dbReference type="InterPro" id="IPR012337">
    <property type="entry name" value="RNaseH-like_sf"/>
</dbReference>
<dbReference type="Proteomes" id="UP001160148">
    <property type="component" value="Unassembled WGS sequence"/>
</dbReference>
<evidence type="ECO:0000259" key="1">
    <source>
        <dbReference type="Pfam" id="PF05699"/>
    </source>
</evidence>
<dbReference type="InterPro" id="IPR008906">
    <property type="entry name" value="HATC_C_dom"/>
</dbReference>
<comment type="caution">
    <text evidence="2">The sequence shown here is derived from an EMBL/GenBank/DDBJ whole genome shotgun (WGS) entry which is preliminary data.</text>
</comment>
<dbReference type="EMBL" id="CARXXK010000001">
    <property type="protein sequence ID" value="CAI6348998.1"/>
    <property type="molecule type" value="Genomic_DNA"/>
</dbReference>
<evidence type="ECO:0000313" key="3">
    <source>
        <dbReference type="Proteomes" id="UP001160148"/>
    </source>
</evidence>
<proteinExistence type="predicted"/>
<dbReference type="PANTHER" id="PTHR37162">
    <property type="entry name" value="HAT FAMILY DIMERISATION DOMAINCONTAINING PROTEIN-RELATED"/>
    <property type="match status" value="1"/>
</dbReference>
<dbReference type="Pfam" id="PF05699">
    <property type="entry name" value="Dimer_Tnp_hAT"/>
    <property type="match status" value="1"/>
</dbReference>
<dbReference type="SUPFAM" id="SSF53098">
    <property type="entry name" value="Ribonuclease H-like"/>
    <property type="match status" value="1"/>
</dbReference>
<keyword evidence="3" id="KW-1185">Reference proteome</keyword>
<protein>
    <recommendedName>
        <fullName evidence="1">HAT C-terminal dimerisation domain-containing protein</fullName>
    </recommendedName>
</protein>
<dbReference type="AlphaFoldDB" id="A0AAV0VX92"/>
<dbReference type="PANTHER" id="PTHR37162:SF1">
    <property type="entry name" value="BED-TYPE DOMAIN-CONTAINING PROTEIN"/>
    <property type="match status" value="1"/>
</dbReference>
<feature type="domain" description="HAT C-terminal dimerisation" evidence="1">
    <location>
        <begin position="153"/>
        <end position="221"/>
    </location>
</feature>
<reference evidence="2 3" key="1">
    <citation type="submission" date="2023-01" db="EMBL/GenBank/DDBJ databases">
        <authorList>
            <person name="Whitehead M."/>
        </authorList>
    </citation>
    <scope>NUCLEOTIDE SEQUENCE [LARGE SCALE GENOMIC DNA]</scope>
</reference>
<dbReference type="GO" id="GO:0046983">
    <property type="term" value="F:protein dimerization activity"/>
    <property type="evidence" value="ECO:0007669"/>
    <property type="project" value="InterPro"/>
</dbReference>
<accession>A0AAV0VX92</accession>
<evidence type="ECO:0000313" key="2">
    <source>
        <dbReference type="EMBL" id="CAI6348998.1"/>
    </source>
</evidence>
<organism evidence="2 3">
    <name type="scientific">Macrosiphum euphorbiae</name>
    <name type="common">potato aphid</name>
    <dbReference type="NCBI Taxonomy" id="13131"/>
    <lineage>
        <taxon>Eukaryota</taxon>
        <taxon>Metazoa</taxon>
        <taxon>Ecdysozoa</taxon>
        <taxon>Arthropoda</taxon>
        <taxon>Hexapoda</taxon>
        <taxon>Insecta</taxon>
        <taxon>Pterygota</taxon>
        <taxon>Neoptera</taxon>
        <taxon>Paraneoptera</taxon>
        <taxon>Hemiptera</taxon>
        <taxon>Sternorrhyncha</taxon>
        <taxon>Aphidomorpha</taxon>
        <taxon>Aphidoidea</taxon>
        <taxon>Aphididae</taxon>
        <taxon>Macrosiphini</taxon>
        <taxon>Macrosiphum</taxon>
    </lineage>
</organism>
<name>A0AAV0VX92_9HEMI</name>
<gene>
    <name evidence="2" type="ORF">MEUPH1_LOCUS5614</name>
</gene>